<keyword evidence="1" id="KW-0805">Transcription regulation</keyword>
<accession>A0A2A6FCQ1</accession>
<dbReference type="Gene3D" id="3.40.50.880">
    <property type="match status" value="1"/>
</dbReference>
<dbReference type="InterPro" id="IPR009057">
    <property type="entry name" value="Homeodomain-like_sf"/>
</dbReference>
<evidence type="ECO:0000256" key="1">
    <source>
        <dbReference type="ARBA" id="ARBA00023015"/>
    </source>
</evidence>
<dbReference type="PROSITE" id="PS01124">
    <property type="entry name" value="HTH_ARAC_FAMILY_2"/>
    <property type="match status" value="1"/>
</dbReference>
<organism evidence="5 6">
    <name type="scientific">Mesorhizobium sanjuanii</name>
    <dbReference type="NCBI Taxonomy" id="2037900"/>
    <lineage>
        <taxon>Bacteria</taxon>
        <taxon>Pseudomonadati</taxon>
        <taxon>Pseudomonadota</taxon>
        <taxon>Alphaproteobacteria</taxon>
        <taxon>Hyphomicrobiales</taxon>
        <taxon>Phyllobacteriaceae</taxon>
        <taxon>Mesorhizobium</taxon>
    </lineage>
</organism>
<keyword evidence="6" id="KW-1185">Reference proteome</keyword>
<dbReference type="PROSITE" id="PS00041">
    <property type="entry name" value="HTH_ARAC_FAMILY_1"/>
    <property type="match status" value="1"/>
</dbReference>
<feature type="domain" description="HTH araC/xylS-type" evidence="4">
    <location>
        <begin position="227"/>
        <end position="325"/>
    </location>
</feature>
<protein>
    <submittedName>
        <fullName evidence="5">AraC family transcriptional regulator</fullName>
    </submittedName>
</protein>
<comment type="caution">
    <text evidence="5">The sequence shown here is derived from an EMBL/GenBank/DDBJ whole genome shotgun (WGS) entry which is preliminary data.</text>
</comment>
<evidence type="ECO:0000259" key="4">
    <source>
        <dbReference type="PROSITE" id="PS01124"/>
    </source>
</evidence>
<dbReference type="SUPFAM" id="SSF52317">
    <property type="entry name" value="Class I glutamine amidotransferase-like"/>
    <property type="match status" value="1"/>
</dbReference>
<evidence type="ECO:0000313" key="6">
    <source>
        <dbReference type="Proteomes" id="UP000219182"/>
    </source>
</evidence>
<keyword evidence="3" id="KW-0804">Transcription</keyword>
<dbReference type="Gene3D" id="1.10.10.60">
    <property type="entry name" value="Homeodomain-like"/>
    <property type="match status" value="1"/>
</dbReference>
<dbReference type="RefSeq" id="WP_097575256.1">
    <property type="nucleotide sequence ID" value="NZ_NWQG01000120.1"/>
</dbReference>
<dbReference type="InterPro" id="IPR052158">
    <property type="entry name" value="INH-QAR"/>
</dbReference>
<dbReference type="PANTHER" id="PTHR43130">
    <property type="entry name" value="ARAC-FAMILY TRANSCRIPTIONAL REGULATOR"/>
    <property type="match status" value="1"/>
</dbReference>
<evidence type="ECO:0000256" key="2">
    <source>
        <dbReference type="ARBA" id="ARBA00023125"/>
    </source>
</evidence>
<proteinExistence type="predicted"/>
<dbReference type="SMART" id="SM00342">
    <property type="entry name" value="HTH_ARAC"/>
    <property type="match status" value="1"/>
</dbReference>
<dbReference type="InterPro" id="IPR029062">
    <property type="entry name" value="Class_I_gatase-like"/>
</dbReference>
<dbReference type="EMBL" id="NWQG01000120">
    <property type="protein sequence ID" value="PDQ19532.1"/>
    <property type="molecule type" value="Genomic_DNA"/>
</dbReference>
<dbReference type="PANTHER" id="PTHR43130:SF3">
    <property type="entry name" value="HTH-TYPE TRANSCRIPTIONAL REGULATOR RV1931C"/>
    <property type="match status" value="1"/>
</dbReference>
<dbReference type="InterPro" id="IPR018062">
    <property type="entry name" value="HTH_AraC-typ_CS"/>
</dbReference>
<dbReference type="InterPro" id="IPR018060">
    <property type="entry name" value="HTH_AraC"/>
</dbReference>
<evidence type="ECO:0000313" key="5">
    <source>
        <dbReference type="EMBL" id="PDQ19532.1"/>
    </source>
</evidence>
<gene>
    <name evidence="5" type="ORF">CN311_18910</name>
</gene>
<sequence length="325" mass="35415">MNNRQRTQPAANDAPLTFAVLVFPGFPMMAFSSVIEPLRAANVLAKRECYRWIIVGAAKGPVEASNGVVIQPGFSAGDAPKVDRIVVCSGGDADHLVAEDAVSWIRKSLRGGAHIGAVADAAFFLARAGLLDGHACTLHWTSQAAFTEAFPDIELRRDLYVIDRKRFTSAGGVGSLDMMLEIVASDYGAELAAGIAEWFVHSPLRSSVDRKLMPLRLRTGVQNELVLSAIAIMEDAVEERLAMTDLAARLGVSSDKLERNFRAELAISPNGYYRRLRLKRAADLLAHSKLMVRDVALACGFASMSSFARAFREEHGHAPKVMRRH</sequence>
<reference evidence="5 6" key="1">
    <citation type="submission" date="2017-09" db="EMBL/GenBank/DDBJ databases">
        <title>Mesorhizobum sanjuanii sp. nov. isolated from nodules of Lotus tenuis in saline-alkaline lowlands of Flooding Pampa.</title>
        <authorList>
            <person name="Sannazzaro A.I."/>
            <person name="Torres Tejerizo G.A."/>
            <person name="Fontana F."/>
            <person name="Cumpa Velazquez L.M."/>
            <person name="Hansen L."/>
            <person name="Pistorio M."/>
            <person name="Estrella M.J."/>
        </authorList>
    </citation>
    <scope>NUCLEOTIDE SEQUENCE [LARGE SCALE GENOMIC DNA]</scope>
    <source>
        <strain evidence="5 6">BSA136</strain>
    </source>
</reference>
<dbReference type="AlphaFoldDB" id="A0A2A6FCQ1"/>
<name>A0A2A6FCQ1_9HYPH</name>
<evidence type="ECO:0000256" key="3">
    <source>
        <dbReference type="ARBA" id="ARBA00023163"/>
    </source>
</evidence>
<dbReference type="GO" id="GO:0043565">
    <property type="term" value="F:sequence-specific DNA binding"/>
    <property type="evidence" value="ECO:0007669"/>
    <property type="project" value="InterPro"/>
</dbReference>
<dbReference type="CDD" id="cd03136">
    <property type="entry name" value="GATase1_AraC_ArgR_like"/>
    <property type="match status" value="1"/>
</dbReference>
<keyword evidence="2" id="KW-0238">DNA-binding</keyword>
<dbReference type="SUPFAM" id="SSF46689">
    <property type="entry name" value="Homeodomain-like"/>
    <property type="match status" value="2"/>
</dbReference>
<dbReference type="Proteomes" id="UP000219182">
    <property type="component" value="Unassembled WGS sequence"/>
</dbReference>
<dbReference type="Pfam" id="PF01965">
    <property type="entry name" value="DJ-1_PfpI"/>
    <property type="match status" value="1"/>
</dbReference>
<dbReference type="GO" id="GO:0003700">
    <property type="term" value="F:DNA-binding transcription factor activity"/>
    <property type="evidence" value="ECO:0007669"/>
    <property type="project" value="InterPro"/>
</dbReference>
<dbReference type="Pfam" id="PF12833">
    <property type="entry name" value="HTH_18"/>
    <property type="match status" value="1"/>
</dbReference>
<dbReference type="InterPro" id="IPR002818">
    <property type="entry name" value="DJ-1/PfpI"/>
</dbReference>